<dbReference type="NCBIfam" id="TIGR00254">
    <property type="entry name" value="GGDEF"/>
    <property type="match status" value="1"/>
</dbReference>
<feature type="coiled-coil region" evidence="1">
    <location>
        <begin position="119"/>
        <end position="160"/>
    </location>
</feature>
<comment type="caution">
    <text evidence="3">The sequence shown here is derived from an EMBL/GenBank/DDBJ whole genome shotgun (WGS) entry which is preliminary data.</text>
</comment>
<accession>A0AAW4X063</accession>
<dbReference type="GO" id="GO:0052621">
    <property type="term" value="F:diguanylate cyclase activity"/>
    <property type="evidence" value="ECO:0007669"/>
    <property type="project" value="TreeGrafter"/>
</dbReference>
<gene>
    <name evidence="3" type="ORF">LJ207_07445</name>
</gene>
<evidence type="ECO:0000256" key="1">
    <source>
        <dbReference type="SAM" id="Coils"/>
    </source>
</evidence>
<evidence type="ECO:0000313" key="3">
    <source>
        <dbReference type="EMBL" id="MCC3145156.1"/>
    </source>
</evidence>
<dbReference type="AlphaFoldDB" id="A0AAW4X063"/>
<dbReference type="Pfam" id="PF00990">
    <property type="entry name" value="GGDEF"/>
    <property type="match status" value="1"/>
</dbReference>
<evidence type="ECO:0000313" key="4">
    <source>
        <dbReference type="Proteomes" id="UP001199296"/>
    </source>
</evidence>
<dbReference type="FunFam" id="3.30.70.270:FF:000001">
    <property type="entry name" value="Diguanylate cyclase domain protein"/>
    <property type="match status" value="1"/>
</dbReference>
<dbReference type="PANTHER" id="PTHR45138">
    <property type="entry name" value="REGULATORY COMPONENTS OF SENSORY TRANSDUCTION SYSTEM"/>
    <property type="match status" value="1"/>
</dbReference>
<dbReference type="CDD" id="cd01949">
    <property type="entry name" value="GGDEF"/>
    <property type="match status" value="1"/>
</dbReference>
<sequence>MLEDIYSKCPYPLDLFLDKLSSYILLNFDMDLTIRGFNKEFLETVKLVEAEIKDKSIADIFSSSSLQRVDFDSIKSYQRVKLCFKEDVIIDKLYHQYNSYFFNLEDGYYLIAEESTPEQGEIIEKISRLNNELANKTRELSRKNVKLEKAKQRIEELLKTDKLTALSNRRHFMDYFEKMIANAKRHSLPLSLVMSDLDHFKKINDNYGHSAGDRVLAAFGQLLLEETRQGDLASRIGGEEFTIILNGTPLKEAKNYAERIRKKVSNLEFEAIEAGITISMGITELKPKDDAESFLKRADKALYKAKNKGRNRVESL</sequence>
<dbReference type="InterPro" id="IPR043128">
    <property type="entry name" value="Rev_trsase/Diguanyl_cyclase"/>
</dbReference>
<dbReference type="InterPro" id="IPR050469">
    <property type="entry name" value="Diguanylate_Cyclase"/>
</dbReference>
<dbReference type="SMART" id="SM00267">
    <property type="entry name" value="GGDEF"/>
    <property type="match status" value="1"/>
</dbReference>
<dbReference type="Gene3D" id="3.30.70.270">
    <property type="match status" value="1"/>
</dbReference>
<dbReference type="PROSITE" id="PS50887">
    <property type="entry name" value="GGDEF"/>
    <property type="match status" value="1"/>
</dbReference>
<name>A0AAW4X063_9FIRM</name>
<dbReference type="SUPFAM" id="SSF55073">
    <property type="entry name" value="Nucleotide cyclase"/>
    <property type="match status" value="1"/>
</dbReference>
<organism evidence="3 4">
    <name type="scientific">Halanaerobium polyolivorans</name>
    <dbReference type="NCBI Taxonomy" id="2886943"/>
    <lineage>
        <taxon>Bacteria</taxon>
        <taxon>Bacillati</taxon>
        <taxon>Bacillota</taxon>
        <taxon>Clostridia</taxon>
        <taxon>Halanaerobiales</taxon>
        <taxon>Halanaerobiaceae</taxon>
        <taxon>Halanaerobium</taxon>
    </lineage>
</organism>
<dbReference type="PANTHER" id="PTHR45138:SF9">
    <property type="entry name" value="DIGUANYLATE CYCLASE DGCM-RELATED"/>
    <property type="match status" value="1"/>
</dbReference>
<dbReference type="RefSeq" id="WP_229345703.1">
    <property type="nucleotide sequence ID" value="NZ_JAJFAT010000009.1"/>
</dbReference>
<keyword evidence="1" id="KW-0175">Coiled coil</keyword>
<evidence type="ECO:0000259" key="2">
    <source>
        <dbReference type="PROSITE" id="PS50887"/>
    </source>
</evidence>
<dbReference type="InterPro" id="IPR000160">
    <property type="entry name" value="GGDEF_dom"/>
</dbReference>
<protein>
    <submittedName>
        <fullName evidence="3">GGDEF domain-containing protein</fullName>
    </submittedName>
</protein>
<dbReference type="EMBL" id="JAJFAT010000009">
    <property type="protein sequence ID" value="MCC3145156.1"/>
    <property type="molecule type" value="Genomic_DNA"/>
</dbReference>
<keyword evidence="4" id="KW-1185">Reference proteome</keyword>
<feature type="domain" description="GGDEF" evidence="2">
    <location>
        <begin position="188"/>
        <end position="316"/>
    </location>
</feature>
<dbReference type="Proteomes" id="UP001199296">
    <property type="component" value="Unassembled WGS sequence"/>
</dbReference>
<reference evidence="3 4" key="1">
    <citation type="submission" date="2021-10" db="EMBL/GenBank/DDBJ databases">
        <authorList>
            <person name="Grouzdev D.S."/>
            <person name="Pantiukh K.S."/>
            <person name="Krutkina M.S."/>
        </authorList>
    </citation>
    <scope>NUCLEOTIDE SEQUENCE [LARGE SCALE GENOMIC DNA]</scope>
    <source>
        <strain evidence="3 4">Z-7514</strain>
    </source>
</reference>
<proteinExistence type="predicted"/>
<dbReference type="InterPro" id="IPR029787">
    <property type="entry name" value="Nucleotide_cyclase"/>
</dbReference>